<organism evidence="2 3">
    <name type="scientific">Streptomyces gilvifuscus</name>
    <dbReference type="NCBI Taxonomy" id="1550617"/>
    <lineage>
        <taxon>Bacteria</taxon>
        <taxon>Bacillati</taxon>
        <taxon>Actinomycetota</taxon>
        <taxon>Actinomycetes</taxon>
        <taxon>Kitasatosporales</taxon>
        <taxon>Streptomycetaceae</taxon>
        <taxon>Streptomyces</taxon>
    </lineage>
</organism>
<keyword evidence="1" id="KW-0732">Signal</keyword>
<name>A0ABT5G648_9ACTN</name>
<sequence length="155" mass="17148">MRGQVISTAVALCFAASLTAAAAAPPSAARSAPEPAARAARPATGPVLVDCFWHARVRPANFMLACGDGNSRLASLRWTTWGRDSAKAQGVNWVNDCKPYCAAGRFHAYSVVVRLDHAKPWKKHPRLRHYTRMTLVYNTDRPRSFPRTVVYPLWD</sequence>
<dbReference type="EMBL" id="JAQOSK010000020">
    <property type="protein sequence ID" value="MDC2960151.1"/>
    <property type="molecule type" value="Genomic_DNA"/>
</dbReference>
<protein>
    <recommendedName>
        <fullName evidence="4">Secreted protein</fullName>
    </recommendedName>
</protein>
<keyword evidence="3" id="KW-1185">Reference proteome</keyword>
<dbReference type="RefSeq" id="WP_272178342.1">
    <property type="nucleotide sequence ID" value="NZ_JAQOSK010000020.1"/>
</dbReference>
<gene>
    <name evidence="2" type="ORF">PO587_37565</name>
</gene>
<proteinExistence type="predicted"/>
<evidence type="ECO:0008006" key="4">
    <source>
        <dbReference type="Google" id="ProtNLM"/>
    </source>
</evidence>
<comment type="caution">
    <text evidence="2">The sequence shown here is derived from an EMBL/GenBank/DDBJ whole genome shotgun (WGS) entry which is preliminary data.</text>
</comment>
<dbReference type="Proteomes" id="UP001221328">
    <property type="component" value="Unassembled WGS sequence"/>
</dbReference>
<evidence type="ECO:0000256" key="1">
    <source>
        <dbReference type="SAM" id="SignalP"/>
    </source>
</evidence>
<accession>A0ABT5G648</accession>
<evidence type="ECO:0000313" key="3">
    <source>
        <dbReference type="Proteomes" id="UP001221328"/>
    </source>
</evidence>
<reference evidence="2 3" key="1">
    <citation type="journal article" date="2015" name="Int. J. Syst. Evol. Microbiol.">
        <title>Streptomyces gilvifuscus sp. nov., an actinomycete that produces antibacterial compounds isolated from soil.</title>
        <authorList>
            <person name="Nguyen T.M."/>
            <person name="Kim J."/>
        </authorList>
    </citation>
    <scope>NUCLEOTIDE SEQUENCE [LARGE SCALE GENOMIC DNA]</scope>
    <source>
        <strain evidence="2 3">T113</strain>
    </source>
</reference>
<evidence type="ECO:0000313" key="2">
    <source>
        <dbReference type="EMBL" id="MDC2960151.1"/>
    </source>
</evidence>
<feature type="signal peptide" evidence="1">
    <location>
        <begin position="1"/>
        <end position="22"/>
    </location>
</feature>
<feature type="chain" id="PRO_5045879512" description="Secreted protein" evidence="1">
    <location>
        <begin position="23"/>
        <end position="155"/>
    </location>
</feature>